<dbReference type="EMBL" id="WTPX01000071">
    <property type="protein sequence ID" value="NNJ26294.1"/>
    <property type="molecule type" value="Genomic_DNA"/>
</dbReference>
<dbReference type="RefSeq" id="WP_171187188.1">
    <property type="nucleotide sequence ID" value="NZ_WTPX01000071.1"/>
</dbReference>
<dbReference type="SUPFAM" id="SSF75005">
    <property type="entry name" value="Arabinanase/levansucrase/invertase"/>
    <property type="match status" value="1"/>
</dbReference>
<dbReference type="CDD" id="cd18613">
    <property type="entry name" value="GH130"/>
    <property type="match status" value="1"/>
</dbReference>
<reference evidence="4 5" key="1">
    <citation type="journal article" date="2020" name="Syst. Appl. Microbiol.">
        <title>Alienimonas chondri sp. nov., a novel planctomycete isolated from the biofilm of the red alga Chondrus crispus.</title>
        <authorList>
            <person name="Vitorino I."/>
            <person name="Albuquerque L."/>
            <person name="Wiegand S."/>
            <person name="Kallscheuer N."/>
            <person name="da Costa M.S."/>
            <person name="Lobo-da-Cunha A."/>
            <person name="Jogler C."/>
            <person name="Lage O.M."/>
        </authorList>
    </citation>
    <scope>NUCLEOTIDE SEQUENCE [LARGE SCALE GENOMIC DNA]</scope>
    <source>
        <strain evidence="4 5">LzC2</strain>
    </source>
</reference>
<proteinExistence type="inferred from homology"/>
<organism evidence="4 5">
    <name type="scientific">Alienimonas chondri</name>
    <dbReference type="NCBI Taxonomy" id="2681879"/>
    <lineage>
        <taxon>Bacteria</taxon>
        <taxon>Pseudomonadati</taxon>
        <taxon>Planctomycetota</taxon>
        <taxon>Planctomycetia</taxon>
        <taxon>Planctomycetales</taxon>
        <taxon>Planctomycetaceae</taxon>
        <taxon>Alienimonas</taxon>
    </lineage>
</organism>
<dbReference type="Proteomes" id="UP000609651">
    <property type="component" value="Unassembled WGS sequence"/>
</dbReference>
<keyword evidence="5" id="KW-1185">Reference proteome</keyword>
<comment type="caution">
    <text evidence="4">The sequence shown here is derived from an EMBL/GenBank/DDBJ whole genome shotgun (WGS) entry which is preliminary data.</text>
</comment>
<comment type="similarity">
    <text evidence="3">Belongs to the glycosyl hydrolase 130 family.</text>
</comment>
<evidence type="ECO:0000256" key="1">
    <source>
        <dbReference type="ARBA" id="ARBA00022676"/>
    </source>
</evidence>
<sequence length="496" mass="55459">MQARRVPGVSITPDPRRVLFRPFFPGGSDRARSIIARLMTLSEAEVQAELAWVTEEFGDRHRNLIKFFARRFNEVGHLRLTDAPLSRERELLIGAYFTNEYSLEAAALFNPSMVWHPDQSGLERGEKRFLLSLRATGEGHISSLQFRSGVIGSPKGGSGKGQRSPRITLDPVTAYVTTPERTLDRSFQRALFGKKLLELGVKYDFVRAVMGRLAEHFTFSELRDVVDEARRTEPMPPRAAQEAADAVVGLAESNYEIRFDDDLPLCERIIFPSTPSEVKGIEDARFVEFTDDDGSIIYYATYTAYDGRTAFPQLLETPDFLEFKSHTLNGPAVANKGLGLFPRKIGGRYACVGRQDGENIYLMFSDNPSFWYKKEILQRPTHPWEFVQLGNCGSPIETEAGWLVLSHGVGPMRKYCIGAFLLDLDDPMKVLGRLPEPLLTPAGNEREGYVPNVVYSCGGQIFDGEVVIPYAMSDHASGFATVPLDALLETLLRHPA</sequence>
<accession>A0ABX1VE04</accession>
<dbReference type="Pfam" id="PF04041">
    <property type="entry name" value="Glyco_hydro_130"/>
    <property type="match status" value="1"/>
</dbReference>
<dbReference type="PANTHER" id="PTHR34106:SF4">
    <property type="entry name" value="BLL5143 PROTEIN"/>
    <property type="match status" value="1"/>
</dbReference>
<dbReference type="GO" id="GO:0016757">
    <property type="term" value="F:glycosyltransferase activity"/>
    <property type="evidence" value="ECO:0007669"/>
    <property type="project" value="UniProtKB-KW"/>
</dbReference>
<keyword evidence="2 4" id="KW-0808">Transferase</keyword>
<gene>
    <name evidence="4" type="ORF">LzC2_23760</name>
</gene>
<dbReference type="EC" id="2.4.1.281" evidence="4"/>
<protein>
    <submittedName>
        <fullName evidence="4">4-O-beta-D-mannosyl-D-glucose phosphorylase</fullName>
        <ecNumber evidence="4">2.4.1.281</ecNumber>
    </submittedName>
</protein>
<dbReference type="InterPro" id="IPR007184">
    <property type="entry name" value="Mannoside_phosphorylase"/>
</dbReference>
<dbReference type="PANTHER" id="PTHR34106">
    <property type="entry name" value="GLYCOSIDASE"/>
    <property type="match status" value="1"/>
</dbReference>
<keyword evidence="1 4" id="KW-0328">Glycosyltransferase</keyword>
<evidence type="ECO:0000313" key="4">
    <source>
        <dbReference type="EMBL" id="NNJ26294.1"/>
    </source>
</evidence>
<evidence type="ECO:0000313" key="5">
    <source>
        <dbReference type="Proteomes" id="UP000609651"/>
    </source>
</evidence>
<dbReference type="InterPro" id="IPR023296">
    <property type="entry name" value="Glyco_hydro_beta-prop_sf"/>
</dbReference>
<dbReference type="Gene3D" id="2.115.10.20">
    <property type="entry name" value="Glycosyl hydrolase domain, family 43"/>
    <property type="match status" value="1"/>
</dbReference>
<name>A0ABX1VE04_9PLAN</name>
<evidence type="ECO:0000256" key="2">
    <source>
        <dbReference type="ARBA" id="ARBA00022679"/>
    </source>
</evidence>
<evidence type="ECO:0000256" key="3">
    <source>
        <dbReference type="ARBA" id="ARBA00024356"/>
    </source>
</evidence>